<dbReference type="CDD" id="cd02947">
    <property type="entry name" value="TRX_family"/>
    <property type="match status" value="1"/>
</dbReference>
<keyword evidence="3" id="KW-1185">Reference proteome</keyword>
<dbReference type="AlphaFoldDB" id="A0A923TAT2"/>
<dbReference type="PANTHER" id="PTHR45663:SF11">
    <property type="entry name" value="GEO12009P1"/>
    <property type="match status" value="1"/>
</dbReference>
<proteinExistence type="predicted"/>
<evidence type="ECO:0000313" key="3">
    <source>
        <dbReference type="Proteomes" id="UP000650081"/>
    </source>
</evidence>
<dbReference type="EMBL" id="JACSIT010000154">
    <property type="protein sequence ID" value="MBC6996804.1"/>
    <property type="molecule type" value="Genomic_DNA"/>
</dbReference>
<dbReference type="RefSeq" id="WP_187468808.1">
    <property type="nucleotide sequence ID" value="NZ_JACSIT010000154.1"/>
</dbReference>
<comment type="caution">
    <text evidence="2">The sequence shown here is derived from an EMBL/GenBank/DDBJ whole genome shotgun (WGS) entry which is preliminary data.</text>
</comment>
<dbReference type="Proteomes" id="UP000650081">
    <property type="component" value="Unassembled WGS sequence"/>
</dbReference>
<name>A0A923TAT2_9BACT</name>
<feature type="domain" description="Thioredoxin" evidence="1">
    <location>
        <begin position="34"/>
        <end position="120"/>
    </location>
</feature>
<reference evidence="2" key="1">
    <citation type="submission" date="2020-08" db="EMBL/GenBank/DDBJ databases">
        <title>Lewinella bacteria from marine environments.</title>
        <authorList>
            <person name="Zhong Y."/>
        </authorList>
    </citation>
    <scope>NUCLEOTIDE SEQUENCE</scope>
    <source>
        <strain evidence="2">KCTC 42187</strain>
    </source>
</reference>
<protein>
    <submittedName>
        <fullName evidence="2">Thioredoxin family protein</fullName>
    </submittedName>
</protein>
<dbReference type="GO" id="GO:0015035">
    <property type="term" value="F:protein-disulfide reductase activity"/>
    <property type="evidence" value="ECO:0007669"/>
    <property type="project" value="TreeGrafter"/>
</dbReference>
<dbReference type="GO" id="GO:0005737">
    <property type="term" value="C:cytoplasm"/>
    <property type="evidence" value="ECO:0007669"/>
    <property type="project" value="TreeGrafter"/>
</dbReference>
<evidence type="ECO:0000259" key="1">
    <source>
        <dbReference type="Pfam" id="PF00085"/>
    </source>
</evidence>
<dbReference type="InterPro" id="IPR013766">
    <property type="entry name" value="Thioredoxin_domain"/>
</dbReference>
<sequence>MLHPYTSPIFAPVLSTATNHNAIKEDLLSRWLLTSEKGLVVLVFSAKWMGSTYLFESFMKDIREAAPTPFALDYIDVEDDEEIASQLGVSQLPTTVLLKKREVVDMLVGPMSRKKLMARITPHF</sequence>
<gene>
    <name evidence="2" type="ORF">H9S92_21705</name>
</gene>
<organism evidence="2 3">
    <name type="scientific">Neolewinella lacunae</name>
    <dbReference type="NCBI Taxonomy" id="1517758"/>
    <lineage>
        <taxon>Bacteria</taxon>
        <taxon>Pseudomonadati</taxon>
        <taxon>Bacteroidota</taxon>
        <taxon>Saprospiria</taxon>
        <taxon>Saprospirales</taxon>
        <taxon>Lewinellaceae</taxon>
        <taxon>Neolewinella</taxon>
    </lineage>
</organism>
<dbReference type="SUPFAM" id="SSF52833">
    <property type="entry name" value="Thioredoxin-like"/>
    <property type="match status" value="1"/>
</dbReference>
<dbReference type="InterPro" id="IPR036249">
    <property type="entry name" value="Thioredoxin-like_sf"/>
</dbReference>
<dbReference type="PANTHER" id="PTHR45663">
    <property type="entry name" value="GEO12009P1"/>
    <property type="match status" value="1"/>
</dbReference>
<dbReference type="Gene3D" id="3.40.30.10">
    <property type="entry name" value="Glutaredoxin"/>
    <property type="match status" value="1"/>
</dbReference>
<dbReference type="Pfam" id="PF00085">
    <property type="entry name" value="Thioredoxin"/>
    <property type="match status" value="1"/>
</dbReference>
<accession>A0A923TAT2</accession>
<evidence type="ECO:0000313" key="2">
    <source>
        <dbReference type="EMBL" id="MBC6996804.1"/>
    </source>
</evidence>